<evidence type="ECO:0000256" key="1">
    <source>
        <dbReference type="ARBA" id="ARBA00004477"/>
    </source>
</evidence>
<evidence type="ECO:0000256" key="2">
    <source>
        <dbReference type="ARBA" id="ARBA00004922"/>
    </source>
</evidence>
<dbReference type="GO" id="GO:0005789">
    <property type="term" value="C:endoplasmic reticulum membrane"/>
    <property type="evidence" value="ECO:0007669"/>
    <property type="project" value="UniProtKB-SubCell"/>
</dbReference>
<keyword evidence="16" id="KW-1185">Reference proteome</keyword>
<dbReference type="UniPathway" id="UPA00378"/>
<evidence type="ECO:0000313" key="16">
    <source>
        <dbReference type="Proteomes" id="UP000240493"/>
    </source>
</evidence>
<evidence type="ECO:0000256" key="3">
    <source>
        <dbReference type="ARBA" id="ARBA00011964"/>
    </source>
</evidence>
<proteinExistence type="inferred from homology"/>
<evidence type="ECO:0000256" key="10">
    <source>
        <dbReference type="ARBA" id="ARBA00023136"/>
    </source>
</evidence>
<dbReference type="PANTHER" id="PTHR12646:SF0">
    <property type="entry name" value="DOL-P-MAN:MAN(5)GLCNAC(2)-PP-DOL ALPHA-1,3-MANNOSYLTRANSFERASE"/>
    <property type="match status" value="1"/>
</dbReference>
<evidence type="ECO:0000256" key="11">
    <source>
        <dbReference type="ARBA" id="ARBA00044743"/>
    </source>
</evidence>
<feature type="transmembrane region" description="Helical" evidence="14">
    <location>
        <begin position="21"/>
        <end position="39"/>
    </location>
</feature>
<feature type="transmembrane region" description="Helical" evidence="14">
    <location>
        <begin position="104"/>
        <end position="123"/>
    </location>
</feature>
<comment type="pathway">
    <text evidence="2 14">Protein modification; protein glycosylation.</text>
</comment>
<keyword evidence="8 14" id="KW-0256">Endoplasmic reticulum</keyword>
<dbReference type="Pfam" id="PF05208">
    <property type="entry name" value="ALG3"/>
    <property type="match status" value="1"/>
</dbReference>
<evidence type="ECO:0000256" key="4">
    <source>
        <dbReference type="ARBA" id="ARBA00015561"/>
    </source>
</evidence>
<name>A0A2T3Z338_TRIA4</name>
<evidence type="ECO:0000313" key="15">
    <source>
        <dbReference type="EMBL" id="PTB39212.1"/>
    </source>
</evidence>
<feature type="transmembrane region" description="Helical" evidence="14">
    <location>
        <begin position="385"/>
        <end position="405"/>
    </location>
</feature>
<dbReference type="STRING" id="1042311.A0A2T3Z338"/>
<evidence type="ECO:0000256" key="14">
    <source>
        <dbReference type="RuleBase" id="RU364047"/>
    </source>
</evidence>
<keyword evidence="10 14" id="KW-0472">Membrane</keyword>
<comment type="similarity">
    <text evidence="13">Belongs to the glycosyltransferase ALG3 family.</text>
</comment>
<dbReference type="EC" id="2.4.1.258" evidence="3 14"/>
<evidence type="ECO:0000256" key="5">
    <source>
        <dbReference type="ARBA" id="ARBA00022676"/>
    </source>
</evidence>
<gene>
    <name evidence="15" type="ORF">M441DRAFT_196326</name>
</gene>
<dbReference type="GO" id="GO:0052925">
    <property type="term" value="F:dol-P-Man:Man(5)GlcNAc(2)-PP-Dol alpha-1,3-mannosyltransferase activity"/>
    <property type="evidence" value="ECO:0007669"/>
    <property type="project" value="UniProtKB-EC"/>
</dbReference>
<dbReference type="EMBL" id="KZ679264">
    <property type="protein sequence ID" value="PTB39212.1"/>
    <property type="molecule type" value="Genomic_DNA"/>
</dbReference>
<dbReference type="OrthoDB" id="20028at2759"/>
<feature type="transmembrane region" description="Helical" evidence="14">
    <location>
        <begin position="173"/>
        <end position="199"/>
    </location>
</feature>
<keyword evidence="5 14" id="KW-0328">Glycosyltransferase</keyword>
<dbReference type="InterPro" id="IPR007873">
    <property type="entry name" value="Glycosyltransferase_ALG3"/>
</dbReference>
<feature type="transmembrane region" description="Helical" evidence="14">
    <location>
        <begin position="143"/>
        <end position="161"/>
    </location>
</feature>
<comment type="catalytic activity">
    <reaction evidence="12 14">
        <text>an alpha-D-Man-(1-&gt;2)-alpha-D-Man-(1-&gt;2)-alpha-D-Man-(1-&gt;3)-[alpha-D-Man-(1-&gt;6)]-beta-D-Man-(1-&gt;4)-beta-D-GlcNAc-(1-&gt;4)-alpha-D-GlcNAc-diphospho-di-trans,poly-cis-dolichol + a di-trans,poly-cis-dolichyl beta-D-mannosyl phosphate = an alpha-D-Man-(1-&gt;2)-alpha-D-Man-(1-&gt;2)-alpha-D-Man-(1-&gt;3)-[alpha-D-Man-(1-&gt;3)-alpha-D-Man-(1-&gt;6)]-beta-D-Man-(1-&gt;4)-beta-D-GlcNAc-(1-&gt;4)-alpha-D-GlcNAc-diphospho-di-trans,poly-cis-dolichol + a di-trans,poly-cis-dolichyl phosphate + H(+)</text>
        <dbReference type="Rhea" id="RHEA:29527"/>
        <dbReference type="Rhea" id="RHEA-COMP:19498"/>
        <dbReference type="Rhea" id="RHEA-COMP:19501"/>
        <dbReference type="Rhea" id="RHEA-COMP:19516"/>
        <dbReference type="Rhea" id="RHEA-COMP:19517"/>
        <dbReference type="ChEBI" id="CHEBI:15378"/>
        <dbReference type="ChEBI" id="CHEBI:57683"/>
        <dbReference type="ChEBI" id="CHEBI:58211"/>
        <dbReference type="ChEBI" id="CHEBI:132515"/>
        <dbReference type="ChEBI" id="CHEBI:132516"/>
        <dbReference type="EC" id="2.4.1.258"/>
    </reaction>
    <physiologicalReaction direction="left-to-right" evidence="12 14">
        <dbReference type="Rhea" id="RHEA:29528"/>
    </physiologicalReaction>
</comment>
<dbReference type="Proteomes" id="UP000240493">
    <property type="component" value="Unassembled WGS sequence"/>
</dbReference>
<keyword evidence="9 14" id="KW-1133">Transmembrane helix</keyword>
<reference evidence="15 16" key="1">
    <citation type="submission" date="2016-07" db="EMBL/GenBank/DDBJ databases">
        <title>Multiple horizontal gene transfer events from other fungi enriched the ability of initially mycotrophic Trichoderma (Ascomycota) to feed on dead plant biomass.</title>
        <authorList>
            <consortium name="DOE Joint Genome Institute"/>
            <person name="Aerts A."/>
            <person name="Atanasova L."/>
            <person name="Chenthamara K."/>
            <person name="Zhang J."/>
            <person name="Grujic M."/>
            <person name="Henrissat B."/>
            <person name="Kuo A."/>
            <person name="Salamov A."/>
            <person name="Lipzen A."/>
            <person name="Labutti K."/>
            <person name="Barry K."/>
            <person name="Miao Y."/>
            <person name="Rahimi M.J."/>
            <person name="Shen Q."/>
            <person name="Grigoriev I.V."/>
            <person name="Kubicek C.P."/>
            <person name="Druzhinina I.S."/>
        </authorList>
    </citation>
    <scope>NUCLEOTIDE SEQUENCE [LARGE SCALE GENOMIC DNA]</scope>
    <source>
        <strain evidence="15 16">CBS 433.97</strain>
    </source>
</reference>
<accession>A0A2T3Z338</accession>
<keyword evidence="7 14" id="KW-0812">Transmembrane</keyword>
<feature type="transmembrane region" description="Helical" evidence="14">
    <location>
        <begin position="211"/>
        <end position="234"/>
    </location>
</feature>
<evidence type="ECO:0000256" key="8">
    <source>
        <dbReference type="ARBA" id="ARBA00022824"/>
    </source>
</evidence>
<evidence type="ECO:0000256" key="9">
    <source>
        <dbReference type="ARBA" id="ARBA00022989"/>
    </source>
</evidence>
<organism evidence="15 16">
    <name type="scientific">Trichoderma asperellum (strain ATCC 204424 / CBS 433.97 / NBRC 101777)</name>
    <dbReference type="NCBI Taxonomy" id="1042311"/>
    <lineage>
        <taxon>Eukaryota</taxon>
        <taxon>Fungi</taxon>
        <taxon>Dikarya</taxon>
        <taxon>Ascomycota</taxon>
        <taxon>Pezizomycotina</taxon>
        <taxon>Sordariomycetes</taxon>
        <taxon>Hypocreomycetidae</taxon>
        <taxon>Hypocreales</taxon>
        <taxon>Hypocreaceae</taxon>
        <taxon>Trichoderma</taxon>
    </lineage>
</organism>
<feature type="transmembrane region" description="Helical" evidence="14">
    <location>
        <begin position="346"/>
        <end position="373"/>
    </location>
</feature>
<feature type="transmembrane region" description="Helical" evidence="14">
    <location>
        <begin position="323"/>
        <end position="339"/>
    </location>
</feature>
<keyword evidence="6 14" id="KW-0808">Transferase</keyword>
<evidence type="ECO:0000256" key="6">
    <source>
        <dbReference type="ARBA" id="ARBA00022679"/>
    </source>
</evidence>
<evidence type="ECO:0000256" key="7">
    <source>
        <dbReference type="ARBA" id="ARBA00022692"/>
    </source>
</evidence>
<feature type="transmembrane region" description="Helical" evidence="14">
    <location>
        <begin position="263"/>
        <end position="285"/>
    </location>
</feature>
<dbReference type="PANTHER" id="PTHR12646">
    <property type="entry name" value="NOT56 - RELATED"/>
    <property type="match status" value="1"/>
</dbReference>
<comment type="function">
    <text evidence="11 14">Dol-P-Man:Man(5)GlcNAc(2)-PP-Dol alpha-1,3-mannosyltransferase that operates in the biosynthetic pathway of dolichol-linked oligosaccharides, the glycan precursors employed in protein asparagine (N)-glycosylation. The assembly of dolichol-linked oligosaccharides begins on the cytosolic side of the endoplasmic reticulum membrane and finishes in its lumen. The sequential addition of sugars to dolichol pyrophosphate produces dolichol-linked oligosaccharides containing fourteen sugars, including two GlcNAcs, nine mannoses and three glucoses. Once assembled, the oligosaccharide is transferred from the lipid to nascent proteins by oligosaccharyltransferases. In the lumen of the endoplasmic reticulum, adds the first dolichyl beta-D-mannosyl phosphate derived mannose in an alpha-1,3 linkage to Man(5)GlcNAc(2)-PP-dolichol to produce Man(6)GlcNAc(2)-PP-dolichol.</text>
</comment>
<dbReference type="AlphaFoldDB" id="A0A2T3Z338"/>
<evidence type="ECO:0000256" key="12">
    <source>
        <dbReference type="ARBA" id="ARBA00049506"/>
    </source>
</evidence>
<protein>
    <recommendedName>
        <fullName evidence="4 14">Dol-P-Man:Man(5)GlcNAc(2)-PP-Dol alpha-1,3-mannosyltransferase</fullName>
        <ecNumber evidence="3 14">2.4.1.258</ecNumber>
    </recommendedName>
    <alternativeName>
        <fullName evidence="14">Dol-P-Man-dependent alpha(1-3)-mannosyltransferase</fullName>
    </alternativeName>
</protein>
<sequence>MASLIKFASDVASGRHALSKFIPLGLWFADAILCGLVIWKVPYTEIDWTAYMEQVTQFVNGERDYPKMEGGTGPLVYPAAHVYIYTGLYYLTNKGTDIFLAQQLFAVLYMATLGVVMLSYWKAKVPPYIFPLLILSKRLHSVFVLRCFNDCFAAFFLWLCIYSFQNRAWTVGALAYTLGLGVKMSLLLVLPAVVIILFLGRGFKGALRLVWLMAQVQLVLAIPFITTNWAGYLGRAFELSRQFKFEWTVNWRMMGEETFLSRGFSITLLSFHVITLLVFIAARWLKLQERSLLGIITYAVRFQSPFTEKEEAKISNKVVTPRYVLSTILSANVIGLLFARSLHYQFYAYLAWATPFLLWTAYPNLLVVVPLWLAQEWAWNVFPSTPLSSSVVVSVLAITVAAAFVGSKTNSALYQPGGSAKPKQL</sequence>
<comment type="subcellular location">
    <subcellularLocation>
        <location evidence="1 14">Endoplasmic reticulum membrane</location>
        <topology evidence="1 14">Multi-pass membrane protein</topology>
    </subcellularLocation>
</comment>
<evidence type="ECO:0000256" key="13">
    <source>
        <dbReference type="ARBA" id="ARBA00093457"/>
    </source>
</evidence>